<dbReference type="Proteomes" id="UP000092573">
    <property type="component" value="Chromosome"/>
</dbReference>
<evidence type="ECO:0000259" key="3">
    <source>
        <dbReference type="PROSITE" id="PS51186"/>
    </source>
</evidence>
<dbReference type="KEGG" id="pyg:AWM70_09355"/>
<dbReference type="InterPro" id="IPR000182">
    <property type="entry name" value="GNAT_dom"/>
</dbReference>
<evidence type="ECO:0000256" key="2">
    <source>
        <dbReference type="ARBA" id="ARBA00023315"/>
    </source>
</evidence>
<evidence type="ECO:0000313" key="5">
    <source>
        <dbReference type="Proteomes" id="UP000092573"/>
    </source>
</evidence>
<proteinExistence type="predicted"/>
<feature type="domain" description="N-acetyltransferase" evidence="3">
    <location>
        <begin position="2"/>
        <end position="157"/>
    </location>
</feature>
<keyword evidence="5" id="KW-1185">Reference proteome</keyword>
<evidence type="ECO:0000313" key="4">
    <source>
        <dbReference type="EMBL" id="ANS74773.1"/>
    </source>
</evidence>
<keyword evidence="1" id="KW-0808">Transferase</keyword>
<gene>
    <name evidence="4" type="ORF">AWM70_09355</name>
</gene>
<dbReference type="InterPro" id="IPR016181">
    <property type="entry name" value="Acyl_CoA_acyltransferase"/>
</dbReference>
<evidence type="ECO:0000256" key="1">
    <source>
        <dbReference type="ARBA" id="ARBA00022679"/>
    </source>
</evidence>
<dbReference type="GO" id="GO:0016747">
    <property type="term" value="F:acyltransferase activity, transferring groups other than amino-acyl groups"/>
    <property type="evidence" value="ECO:0007669"/>
    <property type="project" value="InterPro"/>
</dbReference>
<name>A0A1B1N016_9BACL</name>
<dbReference type="PANTHER" id="PTHR43420">
    <property type="entry name" value="ACETYLTRANSFERASE"/>
    <property type="match status" value="1"/>
</dbReference>
<dbReference type="RefSeq" id="WP_068695760.1">
    <property type="nucleotide sequence ID" value="NZ_CP014167.1"/>
</dbReference>
<dbReference type="SUPFAM" id="SSF55729">
    <property type="entry name" value="Acyl-CoA N-acyltransferases (Nat)"/>
    <property type="match status" value="1"/>
</dbReference>
<reference evidence="4 5" key="1">
    <citation type="submission" date="2016-01" db="EMBL/GenBank/DDBJ databases">
        <title>Complete Genome Sequence of Paenibacillus yonginensis DCY84, a novel Plant Growth-Promoting Bacteria with Elicitation of Induced Systemic Resistance.</title>
        <authorList>
            <person name="Kim Y.J."/>
            <person name="Yang D.C."/>
            <person name="Sukweenadhi J."/>
        </authorList>
    </citation>
    <scope>NUCLEOTIDE SEQUENCE [LARGE SCALE GENOMIC DNA]</scope>
    <source>
        <strain evidence="4 5">DCY84</strain>
    </source>
</reference>
<dbReference type="EMBL" id="CP014167">
    <property type="protein sequence ID" value="ANS74773.1"/>
    <property type="molecule type" value="Genomic_DNA"/>
</dbReference>
<dbReference type="Pfam" id="PF00583">
    <property type="entry name" value="Acetyltransf_1"/>
    <property type="match status" value="1"/>
</dbReference>
<sequence>MLEIKKLKSCTLEEAVKAWNDGFEGYAFDATTTPDAFLKRMAAEELSSELSIVGFQDGIPAGLVLNGIREADGHKIGWNGGTGVAAEFRGTGVGRQLIEAALTLFQENGVHLATLEALSQNTPAIALYQKAGYVQADELEHLSLKGPAERLLGKPEAEGYDFVRIPPAHISKIPFYKSLNPWQTQWQSAREGQAAAAKDREGHVVGYAYWKKIFNPAGEHAATVLYQCEAEPGNPEAVSILKGLVWQAFGDLQDTINRTIPNLPKNGSALTGLVLRSLGFTPVVEQVYMTKNLQK</sequence>
<protein>
    <recommendedName>
        <fullName evidence="3">N-acetyltransferase domain-containing protein</fullName>
    </recommendedName>
</protein>
<dbReference type="InterPro" id="IPR050680">
    <property type="entry name" value="YpeA/RimI_acetyltransf"/>
</dbReference>
<dbReference type="OrthoDB" id="4228396at2"/>
<organism evidence="4 5">
    <name type="scientific">Paenibacillus yonginensis</name>
    <dbReference type="NCBI Taxonomy" id="1462996"/>
    <lineage>
        <taxon>Bacteria</taxon>
        <taxon>Bacillati</taxon>
        <taxon>Bacillota</taxon>
        <taxon>Bacilli</taxon>
        <taxon>Bacillales</taxon>
        <taxon>Paenibacillaceae</taxon>
        <taxon>Paenibacillus</taxon>
    </lineage>
</organism>
<dbReference type="STRING" id="1462996.AWM70_09355"/>
<keyword evidence="2" id="KW-0012">Acyltransferase</keyword>
<accession>A0A1B1N016</accession>
<dbReference type="Gene3D" id="3.40.630.30">
    <property type="match status" value="1"/>
</dbReference>
<dbReference type="PROSITE" id="PS51186">
    <property type="entry name" value="GNAT"/>
    <property type="match status" value="1"/>
</dbReference>
<dbReference type="AlphaFoldDB" id="A0A1B1N016"/>
<dbReference type="CDD" id="cd04301">
    <property type="entry name" value="NAT_SF"/>
    <property type="match status" value="1"/>
</dbReference>